<name>G4TYX2_SERID</name>
<dbReference type="Proteomes" id="UP000007148">
    <property type="component" value="Unassembled WGS sequence"/>
</dbReference>
<feature type="compositionally biased region" description="Basic and acidic residues" evidence="2">
    <location>
        <begin position="25"/>
        <end position="41"/>
    </location>
</feature>
<dbReference type="InParanoid" id="G4TYX2"/>
<reference evidence="3 4" key="1">
    <citation type="journal article" date="2011" name="PLoS Pathog.">
        <title>Endophytic Life Strategies Decoded by Genome and Transcriptome Analyses of the Mutualistic Root Symbiont Piriformospora indica.</title>
        <authorList>
            <person name="Zuccaro A."/>
            <person name="Lahrmann U."/>
            <person name="Guldener U."/>
            <person name="Langen G."/>
            <person name="Pfiffi S."/>
            <person name="Biedenkopf D."/>
            <person name="Wong P."/>
            <person name="Samans B."/>
            <person name="Grimm C."/>
            <person name="Basiewicz M."/>
            <person name="Murat C."/>
            <person name="Martin F."/>
            <person name="Kogel K.H."/>
        </authorList>
    </citation>
    <scope>NUCLEOTIDE SEQUENCE [LARGE SCALE GENOMIC DNA]</scope>
    <source>
        <strain evidence="3 4">DSM 11827</strain>
    </source>
</reference>
<evidence type="ECO:0000313" key="3">
    <source>
        <dbReference type="EMBL" id="CCA76515.1"/>
    </source>
</evidence>
<feature type="non-terminal residue" evidence="3">
    <location>
        <position position="585"/>
    </location>
</feature>
<dbReference type="OrthoDB" id="3365698at2759"/>
<keyword evidence="1" id="KW-0175">Coiled coil</keyword>
<protein>
    <recommendedName>
        <fullName evidence="5">F-box domain-containing protein</fullName>
    </recommendedName>
</protein>
<accession>G4TYX2</accession>
<dbReference type="AlphaFoldDB" id="G4TYX2"/>
<dbReference type="InterPro" id="IPR032675">
    <property type="entry name" value="LRR_dom_sf"/>
</dbReference>
<evidence type="ECO:0000313" key="4">
    <source>
        <dbReference type="Proteomes" id="UP000007148"/>
    </source>
</evidence>
<evidence type="ECO:0000256" key="2">
    <source>
        <dbReference type="SAM" id="MobiDB-lite"/>
    </source>
</evidence>
<evidence type="ECO:0000256" key="1">
    <source>
        <dbReference type="SAM" id="Coils"/>
    </source>
</evidence>
<sequence length="585" mass="67185">MPCRSLSLESSRSSDLSEEEVVDIELGRGTDDISKDIDDKSGQNPALDWTDPKALIVSYPNPQEVEFAKSRIKRHVFACDTLYTEYNILEARLAGLKEQIKTHERKVLHLKALIAPIRRLPLELLSVIIRIHVRDHLESVWRAMRVCRAWRAAALLTKDAWNAILLCNPESDLVRHARWTDGRFEIYEVCDTKKRLETVLARAGSVPLEIFVHSDLATPLTSIADGAPAENILHLFRHIEALVSTPRLRSLKLNAPQWNSILPVDFLATWDLSPLEELDTSVENLLKRTLNTCTRLTRLELPSHALRVATKTKYFSHIRELAVAGDAPPTFYQDLSSCGGIYKLNFAVDVPRDNVSTISMPEIRHLDLSFTAVLWPIACPNITHLQISQADHRFPERLPNRVHLPHLIEFEAKSSAFTTKYDFLDRFEAPKLRLLDLKDTESTRSMTSRTMGDLWPSQPKGLRLQHYLDPFVLKLRWVNINTKVLTRTISHLTRCVELHLIEVIKTPEFFELMCQLERQGNKVRKAFTLLPTLRVLVIEIMTSGRFIKKDFFDAAYAFLERRKALKTPLNRLAVMTPYSRSWEEL</sequence>
<feature type="compositionally biased region" description="Low complexity" evidence="2">
    <location>
        <begin position="1"/>
        <end position="14"/>
    </location>
</feature>
<dbReference type="HOGENOM" id="CLU_031654_0_0_1"/>
<organism evidence="3 4">
    <name type="scientific">Serendipita indica (strain DSM 11827)</name>
    <name type="common">Root endophyte fungus</name>
    <name type="synonym">Piriformospora indica</name>
    <dbReference type="NCBI Taxonomy" id="1109443"/>
    <lineage>
        <taxon>Eukaryota</taxon>
        <taxon>Fungi</taxon>
        <taxon>Dikarya</taxon>
        <taxon>Basidiomycota</taxon>
        <taxon>Agaricomycotina</taxon>
        <taxon>Agaricomycetes</taxon>
        <taxon>Sebacinales</taxon>
        <taxon>Serendipitaceae</taxon>
        <taxon>Serendipita</taxon>
    </lineage>
</organism>
<comment type="caution">
    <text evidence="3">The sequence shown here is derived from an EMBL/GenBank/DDBJ whole genome shotgun (WGS) entry which is preliminary data.</text>
</comment>
<gene>
    <name evidence="3" type="ORF">PIIN_10508</name>
</gene>
<feature type="region of interest" description="Disordered" evidence="2">
    <location>
        <begin position="1"/>
        <end position="44"/>
    </location>
</feature>
<dbReference type="SUPFAM" id="SSF52047">
    <property type="entry name" value="RNI-like"/>
    <property type="match status" value="1"/>
</dbReference>
<dbReference type="Gene3D" id="3.80.10.10">
    <property type="entry name" value="Ribonuclease Inhibitor"/>
    <property type="match status" value="1"/>
</dbReference>
<feature type="coiled-coil region" evidence="1">
    <location>
        <begin position="79"/>
        <end position="113"/>
    </location>
</feature>
<evidence type="ECO:0008006" key="5">
    <source>
        <dbReference type="Google" id="ProtNLM"/>
    </source>
</evidence>
<dbReference type="EMBL" id="CAFZ01000800">
    <property type="protein sequence ID" value="CCA76515.1"/>
    <property type="molecule type" value="Genomic_DNA"/>
</dbReference>
<keyword evidence="4" id="KW-1185">Reference proteome</keyword>
<proteinExistence type="predicted"/>